<evidence type="ECO:0000313" key="3">
    <source>
        <dbReference type="EMBL" id="PPK67033.1"/>
    </source>
</evidence>
<dbReference type="InterPro" id="IPR052529">
    <property type="entry name" value="Bact_Transport_Assoc"/>
</dbReference>
<feature type="transmembrane region" description="Helical" evidence="1">
    <location>
        <begin position="157"/>
        <end position="183"/>
    </location>
</feature>
<dbReference type="Pfam" id="PF04235">
    <property type="entry name" value="DUF418"/>
    <property type="match status" value="1"/>
</dbReference>
<feature type="domain" description="DUF418" evidence="2">
    <location>
        <begin position="222"/>
        <end position="387"/>
    </location>
</feature>
<evidence type="ECO:0000256" key="1">
    <source>
        <dbReference type="SAM" id="Phobius"/>
    </source>
</evidence>
<feature type="transmembrane region" description="Helical" evidence="1">
    <location>
        <begin position="114"/>
        <end position="145"/>
    </location>
</feature>
<keyword evidence="1" id="KW-0472">Membrane</keyword>
<keyword evidence="4" id="KW-1185">Reference proteome</keyword>
<dbReference type="RefSeq" id="WP_104479805.1">
    <property type="nucleotide sequence ID" value="NZ_CP154825.1"/>
</dbReference>
<dbReference type="EMBL" id="PTIX01000008">
    <property type="protein sequence ID" value="PPK67033.1"/>
    <property type="molecule type" value="Genomic_DNA"/>
</dbReference>
<dbReference type="OrthoDB" id="2388539at2"/>
<dbReference type="Proteomes" id="UP000239203">
    <property type="component" value="Unassembled WGS sequence"/>
</dbReference>
<feature type="transmembrane region" description="Helical" evidence="1">
    <location>
        <begin position="75"/>
        <end position="94"/>
    </location>
</feature>
<evidence type="ECO:0000313" key="4">
    <source>
        <dbReference type="Proteomes" id="UP000239203"/>
    </source>
</evidence>
<keyword evidence="1" id="KW-1133">Transmembrane helix</keyword>
<name>A0A2S6GPE1_9PSEU</name>
<feature type="transmembrane region" description="Helical" evidence="1">
    <location>
        <begin position="270"/>
        <end position="299"/>
    </location>
</feature>
<reference evidence="3 4" key="1">
    <citation type="submission" date="2018-02" db="EMBL/GenBank/DDBJ databases">
        <title>Genomic Encyclopedia of Archaeal and Bacterial Type Strains, Phase II (KMG-II): from individual species to whole genera.</title>
        <authorList>
            <person name="Goeker M."/>
        </authorList>
    </citation>
    <scope>NUCLEOTIDE SEQUENCE [LARGE SCALE GENOMIC DNA]</scope>
    <source>
        <strain evidence="3 4">YU 961-1</strain>
    </source>
</reference>
<feature type="transmembrane region" description="Helical" evidence="1">
    <location>
        <begin position="243"/>
        <end position="264"/>
    </location>
</feature>
<feature type="transmembrane region" description="Helical" evidence="1">
    <location>
        <begin position="345"/>
        <end position="365"/>
    </location>
</feature>
<evidence type="ECO:0000259" key="2">
    <source>
        <dbReference type="Pfam" id="PF04235"/>
    </source>
</evidence>
<gene>
    <name evidence="3" type="ORF">CLV40_10830</name>
</gene>
<protein>
    <submittedName>
        <fullName evidence="3">Putative membrane protein YeiB</fullName>
    </submittedName>
</protein>
<dbReference type="PANTHER" id="PTHR30590">
    <property type="entry name" value="INNER MEMBRANE PROTEIN"/>
    <property type="match status" value="1"/>
</dbReference>
<sequence length="392" mass="42048">MSVDDSAPPLAPVSGSQRVLAPDLARGLMLALIALANSVYYLYGRPYGLRQHIVEHTMVDRVVSVIDVAFVDGRAYPMFAALFAYGVVQVFQRHRDAGMPERQAKRLLRRRSRWLLVFGFLHALLLFPGDVLGVYGLVGFGLVALSRASNRTLLVQAGIWLVLAALIQGAANMMPATGARSFFFSFETEDPVKALTSRPLEWLLTPVGMVGVAVAALLGTWAARRGALTDPANHRTLLRRSAFIGLPLAFLGGLPTALAVGHFWEPTGDLTLWTISALHTVTGIAGGLGYAALIGLAANRIGDRRGPVVRAISASGERSLSCYLFQSVVFVALLAPYTLGLGAKLGSAEVALVALGTWLVSVLLADQLRRAGTRGPAEVVLRTLVYRRKTPT</sequence>
<feature type="transmembrane region" description="Helical" evidence="1">
    <location>
        <begin position="203"/>
        <end position="223"/>
    </location>
</feature>
<feature type="transmembrane region" description="Helical" evidence="1">
    <location>
        <begin position="320"/>
        <end position="339"/>
    </location>
</feature>
<dbReference type="InterPro" id="IPR007349">
    <property type="entry name" value="DUF418"/>
</dbReference>
<accession>A0A2S6GPE1</accession>
<dbReference type="PANTHER" id="PTHR30590:SF2">
    <property type="entry name" value="INNER MEMBRANE PROTEIN"/>
    <property type="match status" value="1"/>
</dbReference>
<dbReference type="AlphaFoldDB" id="A0A2S6GPE1"/>
<organism evidence="3 4">
    <name type="scientific">Actinokineospora auranticolor</name>
    <dbReference type="NCBI Taxonomy" id="155976"/>
    <lineage>
        <taxon>Bacteria</taxon>
        <taxon>Bacillati</taxon>
        <taxon>Actinomycetota</taxon>
        <taxon>Actinomycetes</taxon>
        <taxon>Pseudonocardiales</taxon>
        <taxon>Pseudonocardiaceae</taxon>
        <taxon>Actinokineospora</taxon>
    </lineage>
</organism>
<keyword evidence="1" id="KW-0812">Transmembrane</keyword>
<proteinExistence type="predicted"/>
<comment type="caution">
    <text evidence="3">The sequence shown here is derived from an EMBL/GenBank/DDBJ whole genome shotgun (WGS) entry which is preliminary data.</text>
</comment>
<feature type="transmembrane region" description="Helical" evidence="1">
    <location>
        <begin position="24"/>
        <end position="43"/>
    </location>
</feature>